<protein>
    <submittedName>
        <fullName evidence="2">Uncharacterized protein</fullName>
    </submittedName>
</protein>
<evidence type="ECO:0000313" key="2">
    <source>
        <dbReference type="EMBL" id="EFG28018.2"/>
    </source>
</evidence>
<dbReference type="EMBL" id="GG770383">
    <property type="protein sequence ID" value="EFG28018.2"/>
    <property type="molecule type" value="Genomic_DNA"/>
</dbReference>
<keyword evidence="1" id="KW-1133">Transmembrane helix</keyword>
<name>D6LHZ2_9FUSO</name>
<dbReference type="Gene3D" id="3.40.50.12580">
    <property type="match status" value="1"/>
</dbReference>
<dbReference type="AlphaFoldDB" id="D6LHZ2"/>
<dbReference type="Proteomes" id="UP000003964">
    <property type="component" value="Unassembled WGS sequence"/>
</dbReference>
<sequence>MFNFYKINGYIYNKISNKNLFINQKYQEKILEEVYKESFQENYFSRSYCQYLCQKKLYKQNYIFLNFISFFIIKLILLFFKIFSKKIIKEEKVKVLYFGIEKTIPKEFLNYERKKLENHLFLTKKDIEYFKNDILKKSKKEYYFALKVLLKIAIYRYNIEKYSPEIFLVTSEYSWTSSILTEFCEKNKTLHINYMHGNKWYVIRDSFFKFHKCYVWDEYYAEIFCKLKAFEGQFEVIDYLDFIPQINIEIKELYNTYYLQIDETEDEVEQIIIILEKLRLKTGYKGKIRCHPVYTPQKIKNKIPKEMLDEEENIYHSIVKSNYLISKYSTVLYEAFVMKKGIVVIDDITKGIEKYNSLKELGWVSGYKPHLMLSEIIKEGSI</sequence>
<feature type="transmembrane region" description="Helical" evidence="1">
    <location>
        <begin position="62"/>
        <end position="83"/>
    </location>
</feature>
<proteinExistence type="predicted"/>
<evidence type="ECO:0000256" key="1">
    <source>
        <dbReference type="SAM" id="Phobius"/>
    </source>
</evidence>
<keyword evidence="1" id="KW-0472">Membrane</keyword>
<organism evidence="2 3">
    <name type="scientific">Fusobacterium periodonticum 1_1_41FAA</name>
    <dbReference type="NCBI Taxonomy" id="469621"/>
    <lineage>
        <taxon>Bacteria</taxon>
        <taxon>Fusobacteriati</taxon>
        <taxon>Fusobacteriota</taxon>
        <taxon>Fusobacteriia</taxon>
        <taxon>Fusobacteriales</taxon>
        <taxon>Fusobacteriaceae</taxon>
        <taxon>Fusobacterium</taxon>
    </lineage>
</organism>
<accession>D6LHZ2</accession>
<reference evidence="2 3" key="1">
    <citation type="submission" date="2010-03" db="EMBL/GenBank/DDBJ databases">
        <title>The Genome Sequence of Fusobacterium sp. 1_1_41FAA.</title>
        <authorList>
            <consortium name="The Broad Institute Genome Sequencing Platform"/>
            <person name="Ward D."/>
            <person name="Earl A."/>
            <person name="Feldgarden M."/>
            <person name="Gevers D."/>
            <person name="Young S.K."/>
            <person name="Zeng Q."/>
            <person name="Koehrsen M."/>
            <person name="Alvarado L."/>
            <person name="Berlin A."/>
            <person name="Borenstein D."/>
            <person name="Chapman S."/>
            <person name="Chen Z."/>
            <person name="Engels R."/>
            <person name="Freedman E."/>
            <person name="Gellesch M."/>
            <person name="Goldberg J."/>
            <person name="Griggs A."/>
            <person name="Gujja S."/>
            <person name="Heilman E."/>
            <person name="Heiman D."/>
            <person name="Hepburn T."/>
            <person name="Howarth C."/>
            <person name="Jen D."/>
            <person name="Larson L."/>
            <person name="Mehta T."/>
            <person name="Park D."/>
            <person name="Pearson M."/>
            <person name="Richards J."/>
            <person name="Roberts A."/>
            <person name="Saif S."/>
            <person name="Shea T."/>
            <person name="Shenoy N."/>
            <person name="Sisk P."/>
            <person name="Stolte C."/>
            <person name="Sykes S."/>
            <person name="Walk T."/>
            <person name="White J."/>
            <person name="Yandava C."/>
            <person name="Strauss J.C."/>
            <person name="Ambrose C.E."/>
            <person name="Allen-Vercoe E."/>
            <person name="Haas B."/>
            <person name="Henn M.R."/>
            <person name="Nusbaum C."/>
            <person name="Birren B."/>
        </authorList>
    </citation>
    <scope>NUCLEOTIDE SEQUENCE [LARGE SCALE GENOMIC DNA]</scope>
    <source>
        <strain evidence="2 3">1_1_41FAA</strain>
    </source>
</reference>
<keyword evidence="1" id="KW-0812">Transmembrane</keyword>
<dbReference type="InterPro" id="IPR043148">
    <property type="entry name" value="TagF_C"/>
</dbReference>
<evidence type="ECO:0000313" key="3">
    <source>
        <dbReference type="Proteomes" id="UP000003964"/>
    </source>
</evidence>
<gene>
    <name evidence="2" type="ORF">HMPREF0400_01355</name>
</gene>
<dbReference type="RefSeq" id="WP_008821282.1">
    <property type="nucleotide sequence ID" value="NZ_GG770383.1"/>
</dbReference>